<name>A0A7F5RAW8_AGRPL</name>
<dbReference type="InterPro" id="IPR029033">
    <property type="entry name" value="His_PPase_superfam"/>
</dbReference>
<comment type="catalytic activity">
    <reaction evidence="12">
        <text>1D-myo-inositol hexakisphosphate + H2O = 1D-myo-inositol 1,2,4,5,6-pentakisphosphate + phosphate</text>
        <dbReference type="Rhea" id="RHEA:16989"/>
        <dbReference type="ChEBI" id="CHEBI:15377"/>
        <dbReference type="ChEBI" id="CHEBI:43474"/>
        <dbReference type="ChEBI" id="CHEBI:57798"/>
        <dbReference type="ChEBI" id="CHEBI:58130"/>
        <dbReference type="EC" id="3.1.3.62"/>
    </reaction>
    <physiologicalReaction direction="left-to-right" evidence="12">
        <dbReference type="Rhea" id="RHEA:16990"/>
    </physiologicalReaction>
</comment>
<keyword evidence="6 14" id="KW-0732">Signal</keyword>
<comment type="catalytic activity">
    <reaction evidence="11">
        <text>1D-myo-inositol 1,2,4,5,6-pentakisphosphate + H2O = 1D-myo-inositol 1,2,5,6-tetrakisphosphate + phosphate</text>
        <dbReference type="Rhea" id="RHEA:77115"/>
        <dbReference type="ChEBI" id="CHEBI:15377"/>
        <dbReference type="ChEBI" id="CHEBI:43474"/>
        <dbReference type="ChEBI" id="CHEBI:57798"/>
        <dbReference type="ChEBI" id="CHEBI:195535"/>
        <dbReference type="EC" id="3.1.3.62"/>
    </reaction>
    <physiologicalReaction direction="left-to-right" evidence="11">
        <dbReference type="Rhea" id="RHEA:77116"/>
    </physiologicalReaction>
</comment>
<dbReference type="CTD" id="39841"/>
<keyword evidence="8" id="KW-0472">Membrane</keyword>
<dbReference type="GeneID" id="108734578"/>
<dbReference type="InParanoid" id="A0A7F5RAW8"/>
<keyword evidence="7" id="KW-0378">Hydrolase</keyword>
<dbReference type="Proteomes" id="UP000192223">
    <property type="component" value="Unplaced"/>
</dbReference>
<dbReference type="InterPro" id="IPR000560">
    <property type="entry name" value="His_Pase_clade-2"/>
</dbReference>
<comment type="similarity">
    <text evidence="2">Belongs to the histidine acid phosphatase family. MINPP1 subfamily.</text>
</comment>
<dbReference type="PANTHER" id="PTHR20963">
    <property type="entry name" value="MULTIPLE INOSITOL POLYPHOSPHATE PHOSPHATASE-RELATED"/>
    <property type="match status" value="1"/>
</dbReference>
<evidence type="ECO:0000256" key="7">
    <source>
        <dbReference type="ARBA" id="ARBA00022801"/>
    </source>
</evidence>
<evidence type="ECO:0000256" key="3">
    <source>
        <dbReference type="ARBA" id="ARBA00012976"/>
    </source>
</evidence>
<dbReference type="GO" id="GO:0034417">
    <property type="term" value="F:bisphosphoglycerate 3-phosphatase activity"/>
    <property type="evidence" value="ECO:0007669"/>
    <property type="project" value="UniProtKB-EC"/>
</dbReference>
<comment type="catalytic activity">
    <reaction evidence="10">
        <text>1D-myo-inositol 1,2,5,6-tetrakisphosphate + H2O = 1D-myo-inositol 1,2,6-trisphosphate + phosphate</text>
        <dbReference type="Rhea" id="RHEA:77119"/>
        <dbReference type="ChEBI" id="CHEBI:15377"/>
        <dbReference type="ChEBI" id="CHEBI:43474"/>
        <dbReference type="ChEBI" id="CHEBI:195535"/>
        <dbReference type="ChEBI" id="CHEBI:195537"/>
        <dbReference type="EC" id="3.1.3.62"/>
    </reaction>
    <physiologicalReaction direction="left-to-right" evidence="10">
        <dbReference type="Rhea" id="RHEA:77120"/>
    </physiologicalReaction>
</comment>
<keyword evidence="15" id="KW-1185">Reference proteome</keyword>
<sequence>MLWKIKQLFINQNMAPNILVFLSVMVVISISSAQYGQSNECCENYCYRIDEQPYLYFGTKTSYQIVYGKKSNQHIVPSLRLCPIRWRWNESISLDRANDLTSSGIQELKFLARRYQTRFRELLTLPYSEQTYKFQYTNTDRTHDSYQAYIEGLFNEKAYEAHADVLNEDPLLQKYKNCAKWQEEVDDNPETLTEYNKFKETQEYKDLVRSVFRRLGFKYTLNDSVIEDMYDMCRYEKAWYVMRPSTWCAAFTKQQLKVLEYAADLIDYYRTGYGNEMNSQLGCPPLKDLYERFERTINGSSFEQKVAVYFTHSATIQLFVTAMGLLKDYTPLTADNYYTQARRQWRTSSIAPFSANVVAVLYECDQGDKHRVMFFLNENPVDYPGCQVGLCSWQTVSEKLRNAAQSCNMEFCENAAHIKSVSVISFSLTVLSILVVKLIL</sequence>
<dbReference type="PANTHER" id="PTHR20963:SF8">
    <property type="entry name" value="MULTIPLE INOSITOL POLYPHOSPHATE PHOSPHATASE 1"/>
    <property type="match status" value="1"/>
</dbReference>
<evidence type="ECO:0000256" key="6">
    <source>
        <dbReference type="ARBA" id="ARBA00022729"/>
    </source>
</evidence>
<protein>
    <recommendedName>
        <fullName evidence="5">Multiple inositol polyphosphate phosphatase 1</fullName>
        <ecNumber evidence="4">3.1.3.62</ecNumber>
        <ecNumber evidence="3">3.1.3.80</ecNumber>
    </recommendedName>
    <alternativeName>
        <fullName evidence="9">2,3-bisphosphoglycerate 3-phosphatase</fullName>
    </alternativeName>
</protein>
<dbReference type="SUPFAM" id="SSF53254">
    <property type="entry name" value="Phosphoglycerate mutase-like"/>
    <property type="match status" value="1"/>
</dbReference>
<dbReference type="RefSeq" id="XP_025833113.1">
    <property type="nucleotide sequence ID" value="XM_025977328.1"/>
</dbReference>
<organism evidence="15 16">
    <name type="scientific">Agrilus planipennis</name>
    <name type="common">Emerald ash borer</name>
    <name type="synonym">Agrilus marcopoli</name>
    <dbReference type="NCBI Taxonomy" id="224129"/>
    <lineage>
        <taxon>Eukaryota</taxon>
        <taxon>Metazoa</taxon>
        <taxon>Ecdysozoa</taxon>
        <taxon>Arthropoda</taxon>
        <taxon>Hexapoda</taxon>
        <taxon>Insecta</taxon>
        <taxon>Pterygota</taxon>
        <taxon>Neoptera</taxon>
        <taxon>Endopterygota</taxon>
        <taxon>Coleoptera</taxon>
        <taxon>Polyphaga</taxon>
        <taxon>Elateriformia</taxon>
        <taxon>Buprestoidea</taxon>
        <taxon>Buprestidae</taxon>
        <taxon>Agrilinae</taxon>
        <taxon>Agrilus</taxon>
    </lineage>
</organism>
<proteinExistence type="inferred from homology"/>
<dbReference type="EC" id="3.1.3.80" evidence="3"/>
<evidence type="ECO:0000313" key="16">
    <source>
        <dbReference type="RefSeq" id="XP_025833113.1"/>
    </source>
</evidence>
<reference evidence="16" key="1">
    <citation type="submission" date="2025-08" db="UniProtKB">
        <authorList>
            <consortium name="RefSeq"/>
        </authorList>
    </citation>
    <scope>IDENTIFICATION</scope>
    <source>
        <tissue evidence="16">Entire body</tissue>
    </source>
</reference>
<dbReference type="CDD" id="cd07061">
    <property type="entry name" value="HP_HAP_like"/>
    <property type="match status" value="1"/>
</dbReference>
<comment type="catalytic activity">
    <reaction evidence="13">
        <text>(2R)-2,3-bisphosphoglycerate + H2O = (2R)-2-phosphoglycerate + phosphate</text>
        <dbReference type="Rhea" id="RHEA:27381"/>
        <dbReference type="ChEBI" id="CHEBI:15377"/>
        <dbReference type="ChEBI" id="CHEBI:43474"/>
        <dbReference type="ChEBI" id="CHEBI:58248"/>
        <dbReference type="ChEBI" id="CHEBI:58289"/>
        <dbReference type="EC" id="3.1.3.80"/>
    </reaction>
    <physiologicalReaction direction="left-to-right" evidence="13">
        <dbReference type="Rhea" id="RHEA:27382"/>
    </physiologicalReaction>
</comment>
<gene>
    <name evidence="16" type="primary">LOC108734578</name>
</gene>
<comment type="subcellular location">
    <subcellularLocation>
        <location evidence="1">Membrane</location>
    </subcellularLocation>
</comment>
<dbReference type="OrthoDB" id="6509975at2759"/>
<dbReference type="Gene3D" id="3.40.50.1240">
    <property type="entry name" value="Phosphoglycerate mutase-like"/>
    <property type="match status" value="1"/>
</dbReference>
<feature type="signal peptide" evidence="14">
    <location>
        <begin position="1"/>
        <end position="33"/>
    </location>
</feature>
<evidence type="ECO:0000256" key="13">
    <source>
        <dbReference type="ARBA" id="ARBA00043832"/>
    </source>
</evidence>
<dbReference type="GO" id="GO:0052745">
    <property type="term" value="F:inositol phosphate phosphatase activity"/>
    <property type="evidence" value="ECO:0007669"/>
    <property type="project" value="TreeGrafter"/>
</dbReference>
<evidence type="ECO:0000313" key="15">
    <source>
        <dbReference type="Proteomes" id="UP000192223"/>
    </source>
</evidence>
<dbReference type="Pfam" id="PF00328">
    <property type="entry name" value="His_Phos_2"/>
    <property type="match status" value="1"/>
</dbReference>
<evidence type="ECO:0000256" key="10">
    <source>
        <dbReference type="ARBA" id="ARBA00043668"/>
    </source>
</evidence>
<evidence type="ECO:0000256" key="9">
    <source>
        <dbReference type="ARBA" id="ARBA00031642"/>
    </source>
</evidence>
<evidence type="ECO:0000256" key="4">
    <source>
        <dbReference type="ARBA" id="ARBA00013040"/>
    </source>
</evidence>
<feature type="chain" id="PRO_5028843104" description="Multiple inositol polyphosphate phosphatase 1" evidence="14">
    <location>
        <begin position="34"/>
        <end position="440"/>
    </location>
</feature>
<accession>A0A7F5RAW8</accession>
<evidence type="ECO:0000256" key="1">
    <source>
        <dbReference type="ARBA" id="ARBA00004370"/>
    </source>
</evidence>
<dbReference type="GO" id="GO:0016020">
    <property type="term" value="C:membrane"/>
    <property type="evidence" value="ECO:0007669"/>
    <property type="project" value="UniProtKB-SubCell"/>
</dbReference>
<evidence type="ECO:0000256" key="14">
    <source>
        <dbReference type="SAM" id="SignalP"/>
    </source>
</evidence>
<evidence type="ECO:0000256" key="2">
    <source>
        <dbReference type="ARBA" id="ARBA00008422"/>
    </source>
</evidence>
<evidence type="ECO:0000256" key="8">
    <source>
        <dbReference type="ARBA" id="ARBA00023136"/>
    </source>
</evidence>
<evidence type="ECO:0000256" key="12">
    <source>
        <dbReference type="ARBA" id="ARBA00043691"/>
    </source>
</evidence>
<dbReference type="GO" id="GO:0003993">
    <property type="term" value="F:acid phosphatase activity"/>
    <property type="evidence" value="ECO:0007669"/>
    <property type="project" value="TreeGrafter"/>
</dbReference>
<dbReference type="FunCoup" id="A0A7F5RAW8">
    <property type="interactions" value="134"/>
</dbReference>
<dbReference type="AlphaFoldDB" id="A0A7F5RAW8"/>
<dbReference type="EC" id="3.1.3.62" evidence="4"/>
<dbReference type="KEGG" id="apln:108734578"/>
<evidence type="ECO:0000256" key="5">
    <source>
        <dbReference type="ARBA" id="ARBA00018097"/>
    </source>
</evidence>
<evidence type="ECO:0000256" key="11">
    <source>
        <dbReference type="ARBA" id="ARBA00043671"/>
    </source>
</evidence>